<evidence type="ECO:0000313" key="2">
    <source>
        <dbReference type="Proteomes" id="UP000010716"/>
    </source>
</evidence>
<name>F5L3G1_CALTT</name>
<sequence>MEMSLMSDDWGEANLMRFKDQYQWPGIGSPGELGCLFKV</sequence>
<reference evidence="1 2" key="1">
    <citation type="journal article" date="2011" name="J. Bacteriol.">
        <title>Draft genome sequence of the thermoalkaliphilic Caldalkalibacillus thermarum strain TA2.A1.</title>
        <authorList>
            <person name="Kalamorz F."/>
            <person name="Keis S."/>
            <person name="McMillan D.G."/>
            <person name="Olsson K."/>
            <person name="Stanton J.A."/>
            <person name="Stockwell P."/>
            <person name="Black M.A."/>
            <person name="Klingeman D.M."/>
            <person name="Land M.L."/>
            <person name="Han C.S."/>
            <person name="Martin S.L."/>
            <person name="Becher S.A."/>
            <person name="Peddie C.J."/>
            <person name="Morgan H.W."/>
            <person name="Matthies D."/>
            <person name="Preiss L."/>
            <person name="Meier T."/>
            <person name="Brown S.D."/>
            <person name="Cook G.M."/>
        </authorList>
    </citation>
    <scope>NUCLEOTIDE SEQUENCE [LARGE SCALE GENOMIC DNA]</scope>
    <source>
        <strain evidence="1 2">TA2.A1</strain>
    </source>
</reference>
<dbReference type="AlphaFoldDB" id="F5L3G1"/>
<dbReference type="EMBL" id="AFCE01000043">
    <property type="protein sequence ID" value="EGL84122.1"/>
    <property type="molecule type" value="Genomic_DNA"/>
</dbReference>
<protein>
    <submittedName>
        <fullName evidence="1">Uncharacterized protein</fullName>
    </submittedName>
</protein>
<evidence type="ECO:0000313" key="1">
    <source>
        <dbReference type="EMBL" id="EGL84122.1"/>
    </source>
</evidence>
<dbReference type="Proteomes" id="UP000010716">
    <property type="component" value="Unassembled WGS sequence"/>
</dbReference>
<proteinExistence type="predicted"/>
<comment type="caution">
    <text evidence="1">The sequence shown here is derived from an EMBL/GenBank/DDBJ whole genome shotgun (WGS) entry which is preliminary data.</text>
</comment>
<accession>F5L3G1</accession>
<gene>
    <name evidence="1" type="ORF">CathTA2_0322</name>
</gene>
<organism evidence="1 2">
    <name type="scientific">Caldalkalibacillus thermarum (strain TA2.A1)</name>
    <dbReference type="NCBI Taxonomy" id="986075"/>
    <lineage>
        <taxon>Bacteria</taxon>
        <taxon>Bacillati</taxon>
        <taxon>Bacillota</taxon>
        <taxon>Bacilli</taxon>
        <taxon>Bacillales</taxon>
        <taxon>Bacillaceae</taxon>
        <taxon>Caldalkalibacillus</taxon>
    </lineage>
</organism>